<accession>A0A1Q5Q716</accession>
<comment type="caution">
    <text evidence="2">The sequence shown here is derived from an EMBL/GenBank/DDBJ whole genome shotgun (WGS) entry which is preliminary data.</text>
</comment>
<feature type="compositionally biased region" description="Polar residues" evidence="1">
    <location>
        <begin position="19"/>
        <end position="32"/>
    </location>
</feature>
<feature type="compositionally biased region" description="Polar residues" evidence="1">
    <location>
        <begin position="89"/>
        <end position="101"/>
    </location>
</feature>
<sequence>MTEPEDLEEDLFADLYDGNDTNPATTTGVTDNSAEESAAYQANDVQNGRGPEDFNENPVIDLYQGQDAEGAQSSQGRDFTQGIGVHTGDVTSSTDAETQGTGIKEDGTPGVFADYIFAVYTLGFSFYVEYGSLVAVYQGGSPVFDRSEQQIDDSTVREYTKSIENLLSATAIY</sequence>
<feature type="region of interest" description="Disordered" evidence="1">
    <location>
        <begin position="1"/>
        <end position="102"/>
    </location>
</feature>
<protein>
    <submittedName>
        <fullName evidence="2">Uncharacterized protein</fullName>
    </submittedName>
</protein>
<feature type="compositionally biased region" description="Acidic residues" evidence="1">
    <location>
        <begin position="1"/>
        <end position="12"/>
    </location>
</feature>
<dbReference type="RefSeq" id="XP_020115757.1">
    <property type="nucleotide sequence ID" value="XM_020263995.1"/>
</dbReference>
<keyword evidence="3" id="KW-1185">Reference proteome</keyword>
<reference evidence="2 3" key="1">
    <citation type="submission" date="2015-06" db="EMBL/GenBank/DDBJ databases">
        <title>Talaromyces atroroseus IBT 11181 draft genome.</title>
        <authorList>
            <person name="Rasmussen K.B."/>
            <person name="Rasmussen S."/>
            <person name="Petersen B."/>
            <person name="Sicheritz-Ponten T."/>
            <person name="Mortensen U.H."/>
            <person name="Thrane U."/>
        </authorList>
    </citation>
    <scope>NUCLEOTIDE SEQUENCE [LARGE SCALE GENOMIC DNA]</scope>
    <source>
        <strain evidence="2 3">IBT 11181</strain>
    </source>
</reference>
<dbReference type="OrthoDB" id="3872446at2759"/>
<gene>
    <name evidence="2" type="ORF">UA08_09099</name>
</gene>
<organism evidence="2 3">
    <name type="scientific">Talaromyces atroroseus</name>
    <dbReference type="NCBI Taxonomy" id="1441469"/>
    <lineage>
        <taxon>Eukaryota</taxon>
        <taxon>Fungi</taxon>
        <taxon>Dikarya</taxon>
        <taxon>Ascomycota</taxon>
        <taxon>Pezizomycotina</taxon>
        <taxon>Eurotiomycetes</taxon>
        <taxon>Eurotiomycetidae</taxon>
        <taxon>Eurotiales</taxon>
        <taxon>Trichocomaceae</taxon>
        <taxon>Talaromyces</taxon>
        <taxon>Talaromyces sect. Trachyspermi</taxon>
    </lineage>
</organism>
<proteinExistence type="predicted"/>
<dbReference type="EMBL" id="LFMY01000018">
    <property type="protein sequence ID" value="OKL55636.1"/>
    <property type="molecule type" value="Genomic_DNA"/>
</dbReference>
<evidence type="ECO:0000313" key="2">
    <source>
        <dbReference type="EMBL" id="OKL55636.1"/>
    </source>
</evidence>
<evidence type="ECO:0000313" key="3">
    <source>
        <dbReference type="Proteomes" id="UP000214365"/>
    </source>
</evidence>
<dbReference type="AlphaFoldDB" id="A0A1Q5Q716"/>
<dbReference type="Proteomes" id="UP000214365">
    <property type="component" value="Unassembled WGS sequence"/>
</dbReference>
<dbReference type="GeneID" id="31008855"/>
<name>A0A1Q5Q716_TALAT</name>
<evidence type="ECO:0000256" key="1">
    <source>
        <dbReference type="SAM" id="MobiDB-lite"/>
    </source>
</evidence>